<accession>A0ACD3SRM1</accession>
<dbReference type="EMBL" id="AKCV02000015">
    <property type="protein sequence ID" value="TMS58880.1"/>
    <property type="molecule type" value="Genomic_DNA"/>
</dbReference>
<evidence type="ECO:0000313" key="1">
    <source>
        <dbReference type="EMBL" id="TMS58880.1"/>
    </source>
</evidence>
<protein>
    <submittedName>
        <fullName evidence="1">Uracil-DNA glycosylase</fullName>
    </submittedName>
</protein>
<sequence length="294" mass="31923">MSRREQFLDALGLMPEWLPRQHGVPLEVPEAAAGGGERAATAMAANATAAPDTRPASGTVAAPRPEYPGPADVDMPAPPAGRALGGEHARSNDGVSARALEIATLDWEPLARHVADCQACQLCERRTNTVFGVGDQQAEWMFIGEGPGEQEDLQGEPFVGQSGKLLDNMLRALGMSRQRNVYIANIVKCRPPRNRDPEPEEAAVCEPYLQRQIALLKPRLIVVLGKVAAHRLLRTDAPVSRLRGQVHDYEGIPVVVTYHPSYLLRSPNEKAKAWDDLCFARALHERSGPSAGRA</sequence>
<comment type="caution">
    <text evidence="1">The sequence shown here is derived from an EMBL/GenBank/DDBJ whole genome shotgun (WGS) entry which is preliminary data.</text>
</comment>
<gene>
    <name evidence="1" type="ORF">MW7_009275</name>
</gene>
<organism evidence="1 2">
    <name type="scientific">Imbroritus primus</name>
    <dbReference type="NCBI Taxonomy" id="3058603"/>
    <lineage>
        <taxon>Bacteria</taxon>
        <taxon>Pseudomonadati</taxon>
        <taxon>Pseudomonadota</taxon>
        <taxon>Betaproteobacteria</taxon>
        <taxon>Burkholderiales</taxon>
        <taxon>Burkholderiaceae</taxon>
        <taxon>Imbroritus</taxon>
    </lineage>
</organism>
<dbReference type="Proteomes" id="UP000004277">
    <property type="component" value="Unassembled WGS sequence"/>
</dbReference>
<keyword evidence="2" id="KW-1185">Reference proteome</keyword>
<evidence type="ECO:0000313" key="2">
    <source>
        <dbReference type="Proteomes" id="UP000004277"/>
    </source>
</evidence>
<proteinExistence type="predicted"/>
<name>A0ACD3SRM1_9BURK</name>
<reference evidence="1" key="1">
    <citation type="submission" date="2019-05" db="EMBL/GenBank/DDBJ databases">
        <title>Revised genome assembly of Burkholderiaceae (previously Ralstonia) sp. PBA.</title>
        <authorList>
            <person name="Gan H.M."/>
        </authorList>
    </citation>
    <scope>NUCLEOTIDE SEQUENCE</scope>
    <source>
        <strain evidence="1">PBA</strain>
    </source>
</reference>